<proteinExistence type="predicted"/>
<dbReference type="EMBL" id="CP019474">
    <property type="protein sequence ID" value="UQC76992.1"/>
    <property type="molecule type" value="Genomic_DNA"/>
</dbReference>
<feature type="compositionally biased region" description="Gly residues" evidence="1">
    <location>
        <begin position="308"/>
        <end position="317"/>
    </location>
</feature>
<name>A0A9Q8SGI8_9PEZI</name>
<keyword evidence="3" id="KW-1185">Reference proteome</keyword>
<protein>
    <submittedName>
        <fullName evidence="2">Uncharacterized protein</fullName>
    </submittedName>
</protein>
<evidence type="ECO:0000313" key="3">
    <source>
        <dbReference type="Proteomes" id="UP000830671"/>
    </source>
</evidence>
<dbReference type="KEGG" id="clup:CLUP02_02458"/>
<sequence>MGTQPWTNRPSRGAAAASDSRQRMETKATWVRGIEDGQALIRRGLRLSQGSKTFSQGFSRMQVLYGYRADVPLWVMSLWMGWDEMLKIIRSLLILYGYTAQRNATQRNAPSPVLFRLWYEDAQAEHFTHPAIHHTATQASQVKPTYLYLTVPEAFETVSCRQGGRWLKLSLTGKACGPKHLTSQCRYSQEATCSRRKGRVSVVGTHAWIPSPLWTGSAASGGAALVFHAGLFPVLPVWLATGQWYLDGKTAKLCAGSTGLYPPPCRVIYGYFVLRSAESESPNHARDPGPSVAQSAQQMEKEGEQCWQGGGAGERGA</sequence>
<feature type="region of interest" description="Disordered" evidence="1">
    <location>
        <begin position="280"/>
        <end position="317"/>
    </location>
</feature>
<evidence type="ECO:0000256" key="1">
    <source>
        <dbReference type="SAM" id="MobiDB-lite"/>
    </source>
</evidence>
<gene>
    <name evidence="2" type="ORF">CLUP02_02458</name>
</gene>
<dbReference type="GeneID" id="73336500"/>
<organism evidence="2 3">
    <name type="scientific">Colletotrichum lupini</name>
    <dbReference type="NCBI Taxonomy" id="145971"/>
    <lineage>
        <taxon>Eukaryota</taxon>
        <taxon>Fungi</taxon>
        <taxon>Dikarya</taxon>
        <taxon>Ascomycota</taxon>
        <taxon>Pezizomycotina</taxon>
        <taxon>Sordariomycetes</taxon>
        <taxon>Hypocreomycetidae</taxon>
        <taxon>Glomerellales</taxon>
        <taxon>Glomerellaceae</taxon>
        <taxon>Colletotrichum</taxon>
        <taxon>Colletotrichum acutatum species complex</taxon>
    </lineage>
</organism>
<reference evidence="2" key="1">
    <citation type="journal article" date="2021" name="Mol. Plant Microbe Interact.">
        <title>Complete Genome Sequence of the Plant-Pathogenic Fungus Colletotrichum lupini.</title>
        <authorList>
            <person name="Baroncelli R."/>
            <person name="Pensec F."/>
            <person name="Da Lio D."/>
            <person name="Boufleur T."/>
            <person name="Vicente I."/>
            <person name="Sarrocco S."/>
            <person name="Picot A."/>
            <person name="Baraldi E."/>
            <person name="Sukno S."/>
            <person name="Thon M."/>
            <person name="Le Floch G."/>
        </authorList>
    </citation>
    <scope>NUCLEOTIDE SEQUENCE</scope>
    <source>
        <strain evidence="2">IMI 504893</strain>
    </source>
</reference>
<accession>A0A9Q8SGI8</accession>
<feature type="region of interest" description="Disordered" evidence="1">
    <location>
        <begin position="1"/>
        <end position="24"/>
    </location>
</feature>
<dbReference type="Proteomes" id="UP000830671">
    <property type="component" value="Chromosome 2"/>
</dbReference>
<dbReference type="AlphaFoldDB" id="A0A9Q8SGI8"/>
<feature type="compositionally biased region" description="Polar residues" evidence="1">
    <location>
        <begin position="1"/>
        <end position="10"/>
    </location>
</feature>
<evidence type="ECO:0000313" key="2">
    <source>
        <dbReference type="EMBL" id="UQC76992.1"/>
    </source>
</evidence>
<dbReference type="RefSeq" id="XP_049138633.1">
    <property type="nucleotide sequence ID" value="XM_049281490.1"/>
</dbReference>